<evidence type="ECO:0000256" key="12">
    <source>
        <dbReference type="SAM" id="MobiDB-lite"/>
    </source>
</evidence>
<keyword evidence="7 10" id="KW-0460">Magnesium</keyword>
<dbReference type="GO" id="GO:0046872">
    <property type="term" value="F:metal ion binding"/>
    <property type="evidence" value="ECO:0007669"/>
    <property type="project" value="UniProtKB-UniRule"/>
</dbReference>
<dbReference type="SUPFAM" id="SSF143631">
    <property type="entry name" value="ApbE-like"/>
    <property type="match status" value="1"/>
</dbReference>
<protein>
    <recommendedName>
        <fullName evidence="2 10">FAD:protein FMN transferase</fullName>
        <ecNumber evidence="1 10">2.7.1.180</ecNumber>
    </recommendedName>
    <alternativeName>
        <fullName evidence="8 10">Flavin transferase</fullName>
    </alternativeName>
</protein>
<evidence type="ECO:0000256" key="11">
    <source>
        <dbReference type="PIRSR" id="PIRSR006268-2"/>
    </source>
</evidence>
<keyword evidence="13" id="KW-0472">Membrane</keyword>
<dbReference type="Pfam" id="PF02424">
    <property type="entry name" value="ApbE"/>
    <property type="match status" value="1"/>
</dbReference>
<gene>
    <name evidence="14" type="ORF">CSB45_07730</name>
</gene>
<dbReference type="Proteomes" id="UP000229740">
    <property type="component" value="Unassembled WGS sequence"/>
</dbReference>
<proteinExistence type="inferred from homology"/>
<evidence type="ECO:0000256" key="3">
    <source>
        <dbReference type="ARBA" id="ARBA00022630"/>
    </source>
</evidence>
<keyword evidence="13" id="KW-1133">Transmembrane helix</keyword>
<evidence type="ECO:0000256" key="10">
    <source>
        <dbReference type="PIRNR" id="PIRNR006268"/>
    </source>
</evidence>
<evidence type="ECO:0000256" key="9">
    <source>
        <dbReference type="ARBA" id="ARBA00048540"/>
    </source>
</evidence>
<organism evidence="14 15">
    <name type="scientific">candidate division KSB3 bacterium</name>
    <dbReference type="NCBI Taxonomy" id="2044937"/>
    <lineage>
        <taxon>Bacteria</taxon>
        <taxon>candidate division KSB3</taxon>
    </lineage>
</organism>
<dbReference type="PANTHER" id="PTHR30040:SF2">
    <property type="entry name" value="FAD:PROTEIN FMN TRANSFERASE"/>
    <property type="match status" value="1"/>
</dbReference>
<evidence type="ECO:0000256" key="2">
    <source>
        <dbReference type="ARBA" id="ARBA00016337"/>
    </source>
</evidence>
<dbReference type="Gene3D" id="3.10.520.10">
    <property type="entry name" value="ApbE-like domains"/>
    <property type="match status" value="1"/>
</dbReference>
<evidence type="ECO:0000256" key="5">
    <source>
        <dbReference type="ARBA" id="ARBA00022723"/>
    </source>
</evidence>
<accession>A0A2G6E5Q1</accession>
<keyword evidence="5 10" id="KW-0479">Metal-binding</keyword>
<feature type="transmembrane region" description="Helical" evidence="13">
    <location>
        <begin position="12"/>
        <end position="30"/>
    </location>
</feature>
<dbReference type="GO" id="GO:0016740">
    <property type="term" value="F:transferase activity"/>
    <property type="evidence" value="ECO:0007669"/>
    <property type="project" value="UniProtKB-UniRule"/>
</dbReference>
<keyword evidence="3 10" id="KW-0285">Flavoprotein</keyword>
<evidence type="ECO:0000256" key="4">
    <source>
        <dbReference type="ARBA" id="ARBA00022679"/>
    </source>
</evidence>
<evidence type="ECO:0000256" key="13">
    <source>
        <dbReference type="SAM" id="Phobius"/>
    </source>
</evidence>
<comment type="catalytic activity">
    <reaction evidence="9 10">
        <text>L-threonyl-[protein] + FAD = FMN-L-threonyl-[protein] + AMP + H(+)</text>
        <dbReference type="Rhea" id="RHEA:36847"/>
        <dbReference type="Rhea" id="RHEA-COMP:11060"/>
        <dbReference type="Rhea" id="RHEA-COMP:11061"/>
        <dbReference type="ChEBI" id="CHEBI:15378"/>
        <dbReference type="ChEBI" id="CHEBI:30013"/>
        <dbReference type="ChEBI" id="CHEBI:57692"/>
        <dbReference type="ChEBI" id="CHEBI:74257"/>
        <dbReference type="ChEBI" id="CHEBI:456215"/>
        <dbReference type="EC" id="2.7.1.180"/>
    </reaction>
</comment>
<feature type="region of interest" description="Disordered" evidence="12">
    <location>
        <begin position="342"/>
        <end position="361"/>
    </location>
</feature>
<feature type="binding site" evidence="11">
    <location>
        <position position="301"/>
    </location>
    <ligand>
        <name>Mg(2+)</name>
        <dbReference type="ChEBI" id="CHEBI:18420"/>
    </ligand>
</feature>
<evidence type="ECO:0000313" key="15">
    <source>
        <dbReference type="Proteomes" id="UP000229740"/>
    </source>
</evidence>
<feature type="binding site" evidence="11">
    <location>
        <position position="186"/>
    </location>
    <ligand>
        <name>Mg(2+)</name>
        <dbReference type="ChEBI" id="CHEBI:18420"/>
    </ligand>
</feature>
<dbReference type="InterPro" id="IPR003374">
    <property type="entry name" value="ApbE-like_sf"/>
</dbReference>
<dbReference type="InterPro" id="IPR024932">
    <property type="entry name" value="ApbE"/>
</dbReference>
<dbReference type="AlphaFoldDB" id="A0A2G6E5Q1"/>
<feature type="binding site" evidence="11">
    <location>
        <position position="297"/>
    </location>
    <ligand>
        <name>Mg(2+)</name>
        <dbReference type="ChEBI" id="CHEBI:18420"/>
    </ligand>
</feature>
<evidence type="ECO:0000313" key="14">
    <source>
        <dbReference type="EMBL" id="PID57403.1"/>
    </source>
</evidence>
<comment type="caution">
    <text evidence="14">The sequence shown here is derived from an EMBL/GenBank/DDBJ whole genome shotgun (WGS) entry which is preliminary data.</text>
</comment>
<sequence>MHNRFVRSRTKLSIACVFFIVGVLFAGMRWRRHLAPDVHTHRQTRLLLNTVVELIINSADEAQAQKAMEAAFAEIQRIEVLMSRDKEGSQIRLINQYAGQKAVQVSDEVKEVLERSLMYARQTDGLFDIRIGPLVELWGIGTEHEQIPLRGAIDSAIAHISTLQIAIRPNGEVFLDDPHGSLDIGGIAKGYSVDRAIEVLKQHGITRALLNAGGDIRCIGAKAEGSPWRIGVKHPRDEGILAVIELQDMAVATSGDYERFFLQENLRYHHLLDPRNGFPARGCRSVTIVASTTAQADAMATAVFIMGPQHGLEFIEAQGDIEGMIVDADGKIVSSSGFSFQPNAGQGQRASGFDQTPAAGK</sequence>
<dbReference type="EMBL" id="PDPS01000027">
    <property type="protein sequence ID" value="PID57403.1"/>
    <property type="molecule type" value="Genomic_DNA"/>
</dbReference>
<dbReference type="PIRSF" id="PIRSF006268">
    <property type="entry name" value="ApbE"/>
    <property type="match status" value="1"/>
</dbReference>
<dbReference type="PANTHER" id="PTHR30040">
    <property type="entry name" value="THIAMINE BIOSYNTHESIS LIPOPROTEIN APBE"/>
    <property type="match status" value="1"/>
</dbReference>
<comment type="similarity">
    <text evidence="10">Belongs to the ApbE family.</text>
</comment>
<evidence type="ECO:0000256" key="8">
    <source>
        <dbReference type="ARBA" id="ARBA00031306"/>
    </source>
</evidence>
<dbReference type="EC" id="2.7.1.180" evidence="1 10"/>
<evidence type="ECO:0000256" key="1">
    <source>
        <dbReference type="ARBA" id="ARBA00011955"/>
    </source>
</evidence>
<evidence type="ECO:0000256" key="7">
    <source>
        <dbReference type="ARBA" id="ARBA00022842"/>
    </source>
</evidence>
<keyword evidence="6 10" id="KW-0274">FAD</keyword>
<name>A0A2G6E5Q1_9BACT</name>
<keyword evidence="4 10" id="KW-0808">Transferase</keyword>
<reference evidence="14 15" key="1">
    <citation type="submission" date="2017-10" db="EMBL/GenBank/DDBJ databases">
        <title>Novel microbial diversity and functional potential in the marine mammal oral microbiome.</title>
        <authorList>
            <person name="Dudek N.K."/>
            <person name="Sun C.L."/>
            <person name="Burstein D."/>
            <person name="Kantor R.S."/>
            <person name="Aliaga Goltsman D.S."/>
            <person name="Bik E.M."/>
            <person name="Thomas B.C."/>
            <person name="Banfield J.F."/>
            <person name="Relman D.A."/>
        </authorList>
    </citation>
    <scope>NUCLEOTIDE SEQUENCE [LARGE SCALE GENOMIC DNA]</scope>
    <source>
        <strain evidence="14">DOLZORAL124_49_17</strain>
    </source>
</reference>
<evidence type="ECO:0000256" key="6">
    <source>
        <dbReference type="ARBA" id="ARBA00022827"/>
    </source>
</evidence>
<keyword evidence="13" id="KW-0812">Transmembrane</keyword>
<comment type="cofactor">
    <cofactor evidence="11">
        <name>Mg(2+)</name>
        <dbReference type="ChEBI" id="CHEBI:18420"/>
    </cofactor>
    <cofactor evidence="11">
        <name>Mn(2+)</name>
        <dbReference type="ChEBI" id="CHEBI:29035"/>
    </cofactor>
    <text evidence="11">Magnesium. Can also use manganese.</text>
</comment>